<name>A0ABD0LPR5_9CAEN</name>
<gene>
    <name evidence="2" type="ORF">BaRGS_00007298</name>
</gene>
<feature type="region of interest" description="Disordered" evidence="1">
    <location>
        <begin position="50"/>
        <end position="155"/>
    </location>
</feature>
<dbReference type="AlphaFoldDB" id="A0ABD0LPR5"/>
<dbReference type="EMBL" id="JACVVK020000031">
    <property type="protein sequence ID" value="KAK7501494.1"/>
    <property type="molecule type" value="Genomic_DNA"/>
</dbReference>
<reference evidence="2 3" key="1">
    <citation type="journal article" date="2023" name="Sci. Data">
        <title>Genome assembly of the Korean intertidal mud-creeper Batillaria attramentaria.</title>
        <authorList>
            <person name="Patra A.K."/>
            <person name="Ho P.T."/>
            <person name="Jun S."/>
            <person name="Lee S.J."/>
            <person name="Kim Y."/>
            <person name="Won Y.J."/>
        </authorList>
    </citation>
    <scope>NUCLEOTIDE SEQUENCE [LARGE SCALE GENOMIC DNA]</scope>
    <source>
        <strain evidence="2">Wonlab-2016</strain>
    </source>
</reference>
<feature type="non-terminal residue" evidence="2">
    <location>
        <position position="155"/>
    </location>
</feature>
<feature type="compositionally biased region" description="Basic and acidic residues" evidence="1">
    <location>
        <begin position="89"/>
        <end position="108"/>
    </location>
</feature>
<feature type="compositionally biased region" description="Low complexity" evidence="1">
    <location>
        <begin position="50"/>
        <end position="61"/>
    </location>
</feature>
<feature type="compositionally biased region" description="Polar residues" evidence="1">
    <location>
        <begin position="110"/>
        <end position="131"/>
    </location>
</feature>
<feature type="compositionally biased region" description="Basic and acidic residues" evidence="1">
    <location>
        <begin position="71"/>
        <end position="82"/>
    </location>
</feature>
<organism evidence="2 3">
    <name type="scientific">Batillaria attramentaria</name>
    <dbReference type="NCBI Taxonomy" id="370345"/>
    <lineage>
        <taxon>Eukaryota</taxon>
        <taxon>Metazoa</taxon>
        <taxon>Spiralia</taxon>
        <taxon>Lophotrochozoa</taxon>
        <taxon>Mollusca</taxon>
        <taxon>Gastropoda</taxon>
        <taxon>Caenogastropoda</taxon>
        <taxon>Sorbeoconcha</taxon>
        <taxon>Cerithioidea</taxon>
        <taxon>Batillariidae</taxon>
        <taxon>Batillaria</taxon>
    </lineage>
</organism>
<feature type="compositionally biased region" description="Basic and acidic residues" evidence="1">
    <location>
        <begin position="140"/>
        <end position="155"/>
    </location>
</feature>
<accession>A0ABD0LPR5</accession>
<proteinExistence type="predicted"/>
<evidence type="ECO:0000256" key="1">
    <source>
        <dbReference type="SAM" id="MobiDB-lite"/>
    </source>
</evidence>
<dbReference type="Proteomes" id="UP001519460">
    <property type="component" value="Unassembled WGS sequence"/>
</dbReference>
<evidence type="ECO:0000313" key="2">
    <source>
        <dbReference type="EMBL" id="KAK7501494.1"/>
    </source>
</evidence>
<evidence type="ECO:0000313" key="3">
    <source>
        <dbReference type="Proteomes" id="UP001519460"/>
    </source>
</evidence>
<comment type="caution">
    <text evidence="2">The sequence shown here is derived from an EMBL/GenBank/DDBJ whole genome shotgun (WGS) entry which is preliminary data.</text>
</comment>
<sequence>MRPHLIFSRESKEEGKESVAEVTATITLPPTAATTSAAHVEEGTVVHISDTASGDSDASATFVLPPAPKSAPREVTPKDHPAGEAILARGERKTEQGIAAEGKKKEVTPDSDSVFDTAQSDVSPSAPSSVEVTRRRRKDKSALRKSDLNKASHDD</sequence>
<keyword evidence="3" id="KW-1185">Reference proteome</keyword>
<protein>
    <submittedName>
        <fullName evidence="2">Uncharacterized protein</fullName>
    </submittedName>
</protein>